<evidence type="ECO:0000313" key="4">
    <source>
        <dbReference type="Proteomes" id="UP000286482"/>
    </source>
</evidence>
<organism evidence="3 4">
    <name type="scientific">Alginatibacterium sediminis</name>
    <dbReference type="NCBI Taxonomy" id="2164068"/>
    <lineage>
        <taxon>Bacteria</taxon>
        <taxon>Pseudomonadati</taxon>
        <taxon>Pseudomonadota</taxon>
        <taxon>Gammaproteobacteria</taxon>
        <taxon>Alteromonadales</taxon>
        <taxon>Alteromonadaceae</taxon>
        <taxon>Alginatibacterium</taxon>
    </lineage>
</organism>
<dbReference type="AlphaFoldDB" id="A0A420EIB9"/>
<dbReference type="EMBL" id="RAQO01000004">
    <property type="protein sequence ID" value="RKF20397.1"/>
    <property type="molecule type" value="Genomic_DNA"/>
</dbReference>
<feature type="region of interest" description="Disordered" evidence="2">
    <location>
        <begin position="1"/>
        <end position="22"/>
    </location>
</feature>
<gene>
    <name evidence="3" type="ORF">DBZ36_08135</name>
</gene>
<accession>A0A420EIB9</accession>
<dbReference type="PANTHER" id="PTHR33969">
    <property type="entry name" value="SEGREGATION AND CONDENSATION PROTEIN A"/>
    <property type="match status" value="1"/>
</dbReference>
<dbReference type="Pfam" id="PF02616">
    <property type="entry name" value="SMC_ScpA"/>
    <property type="match status" value="1"/>
</dbReference>
<dbReference type="InterPro" id="IPR003768">
    <property type="entry name" value="ScpA"/>
</dbReference>
<dbReference type="Gene3D" id="6.10.250.2410">
    <property type="match status" value="1"/>
</dbReference>
<comment type="caution">
    <text evidence="3">The sequence shown here is derived from an EMBL/GenBank/DDBJ whole genome shotgun (WGS) entry which is preliminary data.</text>
</comment>
<evidence type="ECO:0000256" key="2">
    <source>
        <dbReference type="SAM" id="MobiDB-lite"/>
    </source>
</evidence>
<name>A0A420EIB9_9ALTE</name>
<reference evidence="3 4" key="1">
    <citation type="submission" date="2018-09" db="EMBL/GenBank/DDBJ databases">
        <authorList>
            <person name="Wang Z."/>
        </authorList>
    </citation>
    <scope>NUCLEOTIDE SEQUENCE [LARGE SCALE GENOMIC DNA]</scope>
    <source>
        <strain evidence="3 4">ALS 81</strain>
    </source>
</reference>
<dbReference type="PANTHER" id="PTHR33969:SF2">
    <property type="entry name" value="SEGREGATION AND CONDENSATION PROTEIN A"/>
    <property type="match status" value="1"/>
</dbReference>
<proteinExistence type="predicted"/>
<evidence type="ECO:0000256" key="1">
    <source>
        <dbReference type="ARBA" id="ARBA00044777"/>
    </source>
</evidence>
<protein>
    <recommendedName>
        <fullName evidence="1">Segregation and condensation protein A</fullName>
    </recommendedName>
</protein>
<evidence type="ECO:0000313" key="3">
    <source>
        <dbReference type="EMBL" id="RKF20397.1"/>
    </source>
</evidence>
<sequence length="278" mass="31832">MVKPTSNAKPKPSFAKVDGESWSDTPKDLFIPPEALLVYLKRFEGPLDLLLYLIRKRKLTIDVLAISQITAQYLNYIHAMQEMDMDLAAEYLLMAALLTQIKSNSLLPKLAEIEQDPEEIQLNLIRQLQAYELYKKAAEDLDGVARVERDWFTASLEFVQNDVDEQQSQVLDIQRLSQCMQSILQRLDHQQHHQIKAETFSIRRKMDYVLSRLDQEPSLSFEQLLLLDEGRMGVIVTFISILELLKLRKVSCCHASNPSTGSQLLLQLLGAPHAQQRA</sequence>
<keyword evidence="4" id="KW-1185">Reference proteome</keyword>
<dbReference type="Proteomes" id="UP000286482">
    <property type="component" value="Unassembled WGS sequence"/>
</dbReference>